<comment type="function">
    <text evidence="5 6">Functions as actin-binding component of the Arp2/3 complex which is involved in regulation of actin polymerization and together with an activating nucleation-promoting factor (NPF) mediates the formation of branched actin networks. Seems to contact the mother actin filament.</text>
</comment>
<dbReference type="EMBL" id="JASUXU010000005">
    <property type="protein sequence ID" value="KAK0326302.1"/>
    <property type="molecule type" value="Genomic_DNA"/>
</dbReference>
<accession>A0AAN6QJS2</accession>
<evidence type="ECO:0000313" key="9">
    <source>
        <dbReference type="Proteomes" id="UP001175353"/>
    </source>
</evidence>
<reference evidence="8" key="2">
    <citation type="submission" date="2023-06" db="EMBL/GenBank/DDBJ databases">
        <title>Black Yeasts Isolated from many extreme environments.</title>
        <authorList>
            <person name="Coleine C."/>
            <person name="Stajich J.E."/>
            <person name="Selbmann L."/>
        </authorList>
    </citation>
    <scope>NUCLEOTIDE SEQUENCE</scope>
    <source>
        <strain evidence="8">CCFEE 5200</strain>
    </source>
</reference>
<keyword evidence="3 6" id="KW-0009">Actin-binding</keyword>
<reference evidence="7" key="1">
    <citation type="submission" date="2021-12" db="EMBL/GenBank/DDBJ databases">
        <title>Black yeast isolated from Biological Soil Crust.</title>
        <authorList>
            <person name="Kurbessoian T."/>
        </authorList>
    </citation>
    <scope>NUCLEOTIDE SEQUENCE</scope>
    <source>
        <strain evidence="7">CCFEE 5208</strain>
    </source>
</reference>
<name>A0AAN6QJS2_9PEZI</name>
<gene>
    <name evidence="8" type="primary">ARC19_2</name>
    <name evidence="7" type="synonym">ARC19_1</name>
    <name evidence="7" type="ORF">LTR82_003049</name>
    <name evidence="8" type="ORF">LTR91_017135</name>
</gene>
<dbReference type="PANTHER" id="PTHR22629">
    <property type="entry name" value="ARP2/3 COMPLEX 20 KD SUBUNIT"/>
    <property type="match status" value="1"/>
</dbReference>
<dbReference type="EMBL" id="JAUJLE010000218">
    <property type="protein sequence ID" value="KAK0967410.1"/>
    <property type="molecule type" value="Genomic_DNA"/>
</dbReference>
<evidence type="ECO:0000256" key="6">
    <source>
        <dbReference type="PIRNR" id="PIRNR039100"/>
    </source>
</evidence>
<keyword evidence="2 6" id="KW-0963">Cytoplasm</keyword>
<dbReference type="GO" id="GO:0051015">
    <property type="term" value="F:actin filament binding"/>
    <property type="evidence" value="ECO:0007669"/>
    <property type="project" value="TreeGrafter"/>
</dbReference>
<sequence>MSQSLRPYLSCVRSTLTAALSLSNFASQAAERHNVPEIEAQSSPELLLNPLTVSRNQEERVLVEPSVNSVRVSIRIKQADEIEHILVHKFTRFLTQRAEAFFVLRRKAVEGYDISFLITNFHTEEMLKHKLVDFIIQFMEEVDKEISEMKLFLNARARFVAESFLTPVRDMLLFY</sequence>
<keyword evidence="4 6" id="KW-0206">Cytoskeleton</keyword>
<dbReference type="InterPro" id="IPR034666">
    <property type="entry name" value="ARPC2/4"/>
</dbReference>
<dbReference type="GO" id="GO:0030041">
    <property type="term" value="P:actin filament polymerization"/>
    <property type="evidence" value="ECO:0007669"/>
    <property type="project" value="UniProtKB-UniRule"/>
</dbReference>
<evidence type="ECO:0000313" key="7">
    <source>
        <dbReference type="EMBL" id="KAK0326302.1"/>
    </source>
</evidence>
<dbReference type="AlphaFoldDB" id="A0AAN6QJS2"/>
<protein>
    <recommendedName>
        <fullName evidence="6">Actin-related protein 2/3 complex subunit 4</fullName>
    </recommendedName>
</protein>
<evidence type="ECO:0000256" key="1">
    <source>
        <dbReference type="ARBA" id="ARBA00005919"/>
    </source>
</evidence>
<evidence type="ECO:0000256" key="2">
    <source>
        <dbReference type="ARBA" id="ARBA00022490"/>
    </source>
</evidence>
<keyword evidence="9" id="KW-1185">Reference proteome</keyword>
<comment type="similarity">
    <text evidence="1 6">Belongs to the ARPC4 family.</text>
</comment>
<dbReference type="Proteomes" id="UP001168146">
    <property type="component" value="Unassembled WGS sequence"/>
</dbReference>
<comment type="caution">
    <text evidence="8">The sequence shown here is derived from an EMBL/GenBank/DDBJ whole genome shotgun (WGS) entry which is preliminary data.</text>
</comment>
<dbReference type="FunFam" id="3.30.1460.20:FF:000001">
    <property type="entry name" value="Actin-related protein 2/3 complex subunit 4"/>
    <property type="match status" value="1"/>
</dbReference>
<dbReference type="GO" id="GO:0030479">
    <property type="term" value="C:actin cortical patch"/>
    <property type="evidence" value="ECO:0007669"/>
    <property type="project" value="UniProtKB-SubCell"/>
</dbReference>
<dbReference type="Gene3D" id="3.30.1460.20">
    <property type="match status" value="1"/>
</dbReference>
<dbReference type="Proteomes" id="UP001175353">
    <property type="component" value="Unassembled WGS sequence"/>
</dbReference>
<dbReference type="SUPFAM" id="SSF69645">
    <property type="entry name" value="Arp2/3 complex subunits"/>
    <property type="match status" value="1"/>
</dbReference>
<evidence type="ECO:0000256" key="4">
    <source>
        <dbReference type="ARBA" id="ARBA00023212"/>
    </source>
</evidence>
<dbReference type="GO" id="GO:0005885">
    <property type="term" value="C:Arp2/3 protein complex"/>
    <property type="evidence" value="ECO:0007669"/>
    <property type="project" value="UniProtKB-UniRule"/>
</dbReference>
<proteinExistence type="inferred from homology"/>
<dbReference type="InterPro" id="IPR008384">
    <property type="entry name" value="ARPC4"/>
</dbReference>
<organism evidence="8 9">
    <name type="scientific">Friedmanniomyces endolithicus</name>
    <dbReference type="NCBI Taxonomy" id="329885"/>
    <lineage>
        <taxon>Eukaryota</taxon>
        <taxon>Fungi</taxon>
        <taxon>Dikarya</taxon>
        <taxon>Ascomycota</taxon>
        <taxon>Pezizomycotina</taxon>
        <taxon>Dothideomycetes</taxon>
        <taxon>Dothideomycetidae</taxon>
        <taxon>Mycosphaerellales</taxon>
        <taxon>Teratosphaeriaceae</taxon>
        <taxon>Friedmanniomyces</taxon>
    </lineage>
</organism>
<evidence type="ECO:0000256" key="5">
    <source>
        <dbReference type="ARBA" id="ARBA00054835"/>
    </source>
</evidence>
<dbReference type="PANTHER" id="PTHR22629:SF0">
    <property type="entry name" value="ACTIN-RELATED PROTEIN 2_3 COMPLEX SUBUNIT 4"/>
    <property type="match status" value="1"/>
</dbReference>
<dbReference type="GO" id="GO:0034314">
    <property type="term" value="P:Arp2/3 complex-mediated actin nucleation"/>
    <property type="evidence" value="ECO:0007669"/>
    <property type="project" value="UniProtKB-UniRule"/>
</dbReference>
<dbReference type="Pfam" id="PF05856">
    <property type="entry name" value="ARPC4"/>
    <property type="match status" value="1"/>
</dbReference>
<evidence type="ECO:0000313" key="8">
    <source>
        <dbReference type="EMBL" id="KAK0967410.1"/>
    </source>
</evidence>
<comment type="subcellular location">
    <subcellularLocation>
        <location evidence="6">Cytoplasm</location>
        <location evidence="6">Cytoskeleton</location>
        <location evidence="6">Actin patch</location>
    </subcellularLocation>
</comment>
<dbReference type="PIRSF" id="PIRSF039100">
    <property type="entry name" value="ARPC4"/>
    <property type="match status" value="1"/>
</dbReference>
<evidence type="ECO:0000256" key="3">
    <source>
        <dbReference type="ARBA" id="ARBA00023203"/>
    </source>
</evidence>